<name>A0A9D3XVV1_9SAUR</name>
<comment type="caution">
    <text evidence="1">The sequence shown here is derived from an EMBL/GenBank/DDBJ whole genome shotgun (WGS) entry which is preliminary data.</text>
</comment>
<protein>
    <recommendedName>
        <fullName evidence="3">Transposase</fullName>
    </recommendedName>
</protein>
<dbReference type="Proteomes" id="UP000827986">
    <property type="component" value="Unassembled WGS sequence"/>
</dbReference>
<dbReference type="AlphaFoldDB" id="A0A9D3XVV1"/>
<evidence type="ECO:0000313" key="2">
    <source>
        <dbReference type="Proteomes" id="UP000827986"/>
    </source>
</evidence>
<reference evidence="1" key="1">
    <citation type="submission" date="2021-09" db="EMBL/GenBank/DDBJ databases">
        <title>The genome of Mauremys mutica provides insights into the evolution of semi-aquatic lifestyle.</title>
        <authorList>
            <person name="Gong S."/>
            <person name="Gao Y."/>
        </authorList>
    </citation>
    <scope>NUCLEOTIDE SEQUENCE</scope>
    <source>
        <strain evidence="1">MM-2020</strain>
        <tissue evidence="1">Muscle</tissue>
    </source>
</reference>
<keyword evidence="2" id="KW-1185">Reference proteome</keyword>
<sequence length="287" mass="32995">MSWMYRNSQYKAREEEMEIVKCTLLLLELQEPQSLGNQVCSTSGPATETKISEEFMKKEGQSSWIFDGIWILAIVMPLTDNLLEEIFHFNGFAGCEPKTGHEPVCVPPVRTEDCAAQLCISAGCHSFKRWTFSSLTKFRFWRPGAKQVRVVSKSVVLHILKNNNDILKEYAISTNGGYKCQNHGKEADFGEAPGLWFQHKLGHGTHLSRLILKQTRTQLAAEQENESNNSNGWLSHWFNVRNTVRNKMLIFWQLLKWNVDTLLSFLDEFHPHDIFSADETSLCYRGF</sequence>
<evidence type="ECO:0008006" key="3">
    <source>
        <dbReference type="Google" id="ProtNLM"/>
    </source>
</evidence>
<evidence type="ECO:0000313" key="1">
    <source>
        <dbReference type="EMBL" id="KAH1187158.1"/>
    </source>
</evidence>
<gene>
    <name evidence="1" type="ORF">KIL84_019907</name>
</gene>
<dbReference type="EMBL" id="JAHDVG010000463">
    <property type="protein sequence ID" value="KAH1187158.1"/>
    <property type="molecule type" value="Genomic_DNA"/>
</dbReference>
<accession>A0A9D3XVV1</accession>
<organism evidence="1 2">
    <name type="scientific">Mauremys mutica</name>
    <name type="common">yellowpond turtle</name>
    <dbReference type="NCBI Taxonomy" id="74926"/>
    <lineage>
        <taxon>Eukaryota</taxon>
        <taxon>Metazoa</taxon>
        <taxon>Chordata</taxon>
        <taxon>Craniata</taxon>
        <taxon>Vertebrata</taxon>
        <taxon>Euteleostomi</taxon>
        <taxon>Archelosauria</taxon>
        <taxon>Testudinata</taxon>
        <taxon>Testudines</taxon>
        <taxon>Cryptodira</taxon>
        <taxon>Durocryptodira</taxon>
        <taxon>Testudinoidea</taxon>
        <taxon>Geoemydidae</taxon>
        <taxon>Geoemydinae</taxon>
        <taxon>Mauremys</taxon>
    </lineage>
</organism>
<proteinExistence type="predicted"/>